<dbReference type="GO" id="GO:0004368">
    <property type="term" value="F:glycerol-3-phosphate dehydrogenase (quinone) activity"/>
    <property type="evidence" value="ECO:0007669"/>
    <property type="project" value="InterPro"/>
</dbReference>
<evidence type="ECO:0000256" key="1">
    <source>
        <dbReference type="ARBA" id="ARBA00001974"/>
    </source>
</evidence>
<dbReference type="InterPro" id="IPR036188">
    <property type="entry name" value="FAD/NAD-bd_sf"/>
</dbReference>
<dbReference type="PANTHER" id="PTHR11985:SF15">
    <property type="entry name" value="GLYCEROL-3-PHOSPHATE DEHYDROGENASE, MITOCHONDRIAL"/>
    <property type="match status" value="1"/>
</dbReference>
<name>A0A4P6FLW4_9MICO</name>
<dbReference type="InterPro" id="IPR038299">
    <property type="entry name" value="DAO_C_sf"/>
</dbReference>
<dbReference type="InterPro" id="IPR031656">
    <property type="entry name" value="DAO_C"/>
</dbReference>
<proteinExistence type="inferred from homology"/>
<evidence type="ECO:0000256" key="4">
    <source>
        <dbReference type="ARBA" id="ARBA00022827"/>
    </source>
</evidence>
<dbReference type="GO" id="GO:0046168">
    <property type="term" value="P:glycerol-3-phosphate catabolic process"/>
    <property type="evidence" value="ECO:0007669"/>
    <property type="project" value="TreeGrafter"/>
</dbReference>
<dbReference type="Gene3D" id="3.30.9.10">
    <property type="entry name" value="D-Amino Acid Oxidase, subunit A, domain 2"/>
    <property type="match status" value="1"/>
</dbReference>
<dbReference type="AlphaFoldDB" id="A0A4P6FLW4"/>
<dbReference type="SUPFAM" id="SSF51905">
    <property type="entry name" value="FAD/NAD(P)-binding domain"/>
    <property type="match status" value="1"/>
</dbReference>
<dbReference type="EMBL" id="CP035491">
    <property type="protein sequence ID" value="QAY75077.1"/>
    <property type="molecule type" value="Genomic_DNA"/>
</dbReference>
<keyword evidence="4" id="KW-0274">FAD</keyword>
<dbReference type="InterPro" id="IPR000447">
    <property type="entry name" value="G3P_DH_FAD-dep"/>
</dbReference>
<dbReference type="PANTHER" id="PTHR11985">
    <property type="entry name" value="GLYCEROL-3-PHOSPHATE DEHYDROGENASE"/>
    <property type="match status" value="1"/>
</dbReference>
<evidence type="ECO:0000259" key="7">
    <source>
        <dbReference type="Pfam" id="PF16901"/>
    </source>
</evidence>
<sequence length="584" mass="64035">MSRRVGEAALEIRPEIAGLQARPEASVVIIGGGINGIATFRDLALQGVDVVLVESDDFVSGASAASSHMIHGGVRYLENGEFRLVKESVTERNSLIKIAPHYVKPLPTTVPIFSTFSGILSAPLRFLTHKQGKPTERGAFLIKTGLTIYDSFSRDGGSVPRHRFLGRKRSLEELPRLNPGLKYTATYYDASMHDPERLALDVLFDGLESGDHARAANHLAAVGLGTDGVTVRDGLTGAEFTIAADVVVNTSGPWTDLTNEALGRPTQYMGGTKGSHIVLDHPELLEATGGREIFFEHEDGRIVLIYPLKGRVMVGTTDLEHDMREPAICTEAEVDYFFDLIHHVFPDIAVDRSQIVYRFAGVRPLPRHDDTQPGFVSRDYRIERSDVSERPGTTMLTLVGGKWTTFRALAEHLTNDVLELLGAERVHSTASRAIGGGVGFPMTDDARRVWAVAHGDVLGRERAEELLARYGTRAEAIIPELEMAPERFLADHQGYSRAEIAWLVEHERVAHLLDLVQRRTKFAFTGALTPGLLDELADIAGDVLGWDAAHRAAEIAETRRVLAERHGVRLAESARARQADAVHA</sequence>
<dbReference type="Proteomes" id="UP000291259">
    <property type="component" value="Chromosome"/>
</dbReference>
<dbReference type="Gene3D" id="3.50.50.60">
    <property type="entry name" value="FAD/NAD(P)-binding domain"/>
    <property type="match status" value="1"/>
</dbReference>
<evidence type="ECO:0000256" key="3">
    <source>
        <dbReference type="ARBA" id="ARBA00022630"/>
    </source>
</evidence>
<keyword evidence="3" id="KW-0285">Flavoprotein</keyword>
<dbReference type="OrthoDB" id="9766796at2"/>
<dbReference type="PRINTS" id="PR01001">
    <property type="entry name" value="FADG3PDH"/>
</dbReference>
<dbReference type="KEGG" id="agf:ET445_16125"/>
<evidence type="ECO:0000259" key="6">
    <source>
        <dbReference type="Pfam" id="PF01266"/>
    </source>
</evidence>
<evidence type="ECO:0000313" key="8">
    <source>
        <dbReference type="EMBL" id="QAY75077.1"/>
    </source>
</evidence>
<dbReference type="Pfam" id="PF01266">
    <property type="entry name" value="DAO"/>
    <property type="match status" value="1"/>
</dbReference>
<dbReference type="Pfam" id="PF16901">
    <property type="entry name" value="DAO_C"/>
    <property type="match status" value="1"/>
</dbReference>
<protein>
    <submittedName>
        <fullName evidence="8">Glycerol-3-phosphate dehydrogenase/oxidase</fullName>
    </submittedName>
</protein>
<feature type="domain" description="FAD dependent oxidoreductase" evidence="6">
    <location>
        <begin position="27"/>
        <end position="373"/>
    </location>
</feature>
<feature type="domain" description="Alpha-glycerophosphate oxidase C-terminal" evidence="7">
    <location>
        <begin position="426"/>
        <end position="550"/>
    </location>
</feature>
<gene>
    <name evidence="8" type="ORF">ET445_16125</name>
</gene>
<keyword evidence="5" id="KW-0560">Oxidoreductase</keyword>
<evidence type="ECO:0000256" key="5">
    <source>
        <dbReference type="ARBA" id="ARBA00023002"/>
    </source>
</evidence>
<organism evidence="8 9">
    <name type="scientific">Agromyces protaetiae</name>
    <dbReference type="NCBI Taxonomy" id="2509455"/>
    <lineage>
        <taxon>Bacteria</taxon>
        <taxon>Bacillati</taxon>
        <taxon>Actinomycetota</taxon>
        <taxon>Actinomycetes</taxon>
        <taxon>Micrococcales</taxon>
        <taxon>Microbacteriaceae</taxon>
        <taxon>Agromyces</taxon>
    </lineage>
</organism>
<comment type="similarity">
    <text evidence="2">Belongs to the FAD-dependent glycerol-3-phosphate dehydrogenase family.</text>
</comment>
<accession>A0A4P6FLW4</accession>
<dbReference type="Gene3D" id="1.10.8.870">
    <property type="entry name" value="Alpha-glycerophosphate oxidase, cap domain"/>
    <property type="match status" value="1"/>
</dbReference>
<reference evidence="8 9" key="1">
    <citation type="submission" date="2019-01" db="EMBL/GenBank/DDBJ databases">
        <title>Genome sequencing of strain FW100M-8.</title>
        <authorList>
            <person name="Heo J."/>
            <person name="Kim S.-J."/>
            <person name="Kim J.-S."/>
            <person name="Hong S.-B."/>
            <person name="Kwon S.-W."/>
        </authorList>
    </citation>
    <scope>NUCLEOTIDE SEQUENCE [LARGE SCALE GENOMIC DNA]</scope>
    <source>
        <strain evidence="8 9">FW100M-8</strain>
    </source>
</reference>
<evidence type="ECO:0000313" key="9">
    <source>
        <dbReference type="Proteomes" id="UP000291259"/>
    </source>
</evidence>
<comment type="cofactor">
    <cofactor evidence="1">
        <name>FAD</name>
        <dbReference type="ChEBI" id="CHEBI:57692"/>
    </cofactor>
</comment>
<evidence type="ECO:0000256" key="2">
    <source>
        <dbReference type="ARBA" id="ARBA00007330"/>
    </source>
</evidence>
<keyword evidence="9" id="KW-1185">Reference proteome</keyword>
<dbReference type="InterPro" id="IPR006076">
    <property type="entry name" value="FAD-dep_OxRdtase"/>
</dbReference>